<dbReference type="EC" id="3.1.1.-" evidence="3"/>
<dbReference type="InterPro" id="IPR050309">
    <property type="entry name" value="Type-B_Carboxylest/Lipase"/>
</dbReference>
<dbReference type="InterPro" id="IPR019826">
    <property type="entry name" value="Carboxylesterase_B_AS"/>
</dbReference>
<dbReference type="SUPFAM" id="SSF53474">
    <property type="entry name" value="alpha/beta-Hydrolases"/>
    <property type="match status" value="1"/>
</dbReference>
<dbReference type="GO" id="GO:0016787">
    <property type="term" value="F:hydrolase activity"/>
    <property type="evidence" value="ECO:0007669"/>
    <property type="project" value="UniProtKB-KW"/>
</dbReference>
<evidence type="ECO:0000313" key="5">
    <source>
        <dbReference type="EMBL" id="GET32097.1"/>
    </source>
</evidence>
<keyword evidence="2 3" id="KW-0378">Hydrolase</keyword>
<gene>
    <name evidence="5" type="ORF">PbJCM13498_09600</name>
</gene>
<feature type="domain" description="Carboxylesterase type B" evidence="4">
    <location>
        <begin position="38"/>
        <end position="540"/>
    </location>
</feature>
<proteinExistence type="inferred from homology"/>
<organism evidence="5 6">
    <name type="scientific">Prolixibacter bellariivorans</name>
    <dbReference type="NCBI Taxonomy" id="314319"/>
    <lineage>
        <taxon>Bacteria</taxon>
        <taxon>Pseudomonadati</taxon>
        <taxon>Bacteroidota</taxon>
        <taxon>Bacteroidia</taxon>
        <taxon>Marinilabiliales</taxon>
        <taxon>Prolixibacteraceae</taxon>
        <taxon>Prolixibacter</taxon>
    </lineage>
</organism>
<evidence type="ECO:0000256" key="1">
    <source>
        <dbReference type="ARBA" id="ARBA00005964"/>
    </source>
</evidence>
<protein>
    <recommendedName>
        <fullName evidence="3">Carboxylic ester hydrolase</fullName>
        <ecNumber evidence="3">3.1.1.-</ecNumber>
    </recommendedName>
</protein>
<reference evidence="5 6" key="1">
    <citation type="submission" date="2019-10" db="EMBL/GenBank/DDBJ databases">
        <title>Prolixibacter strains distinguished by the presence of nitrate reductase genes were adept at nitrate-dependent anaerobic corrosion of metallic iron and carbon steel.</title>
        <authorList>
            <person name="Iino T."/>
            <person name="Shono N."/>
            <person name="Ito K."/>
            <person name="Nakamura R."/>
            <person name="Sueoka K."/>
            <person name="Harayama S."/>
            <person name="Ohkuma M."/>
        </authorList>
    </citation>
    <scope>NUCLEOTIDE SEQUENCE [LARGE SCALE GENOMIC DNA]</scope>
    <source>
        <strain evidence="5 6">JCM 13498</strain>
    </source>
</reference>
<comment type="caution">
    <text evidence="5">The sequence shown here is derived from an EMBL/GenBank/DDBJ whole genome shotgun (WGS) entry which is preliminary data.</text>
</comment>
<dbReference type="Pfam" id="PF00135">
    <property type="entry name" value="COesterase"/>
    <property type="match status" value="1"/>
</dbReference>
<dbReference type="PROSITE" id="PS00941">
    <property type="entry name" value="CARBOXYLESTERASE_B_2"/>
    <property type="match status" value="1"/>
</dbReference>
<evidence type="ECO:0000259" key="4">
    <source>
        <dbReference type="Pfam" id="PF00135"/>
    </source>
</evidence>
<dbReference type="EMBL" id="BLAX01000001">
    <property type="protein sequence ID" value="GET32097.1"/>
    <property type="molecule type" value="Genomic_DNA"/>
</dbReference>
<dbReference type="OrthoDB" id="9775851at2"/>
<keyword evidence="6" id="KW-1185">Reference proteome</keyword>
<name>A0A5M4AX98_9BACT</name>
<dbReference type="PROSITE" id="PS00122">
    <property type="entry name" value="CARBOXYLESTERASE_B_1"/>
    <property type="match status" value="1"/>
</dbReference>
<accession>A0A5M4AX98</accession>
<evidence type="ECO:0000256" key="2">
    <source>
        <dbReference type="ARBA" id="ARBA00022801"/>
    </source>
</evidence>
<dbReference type="InterPro" id="IPR002018">
    <property type="entry name" value="CarbesteraseB"/>
</dbReference>
<dbReference type="PANTHER" id="PTHR11559">
    <property type="entry name" value="CARBOXYLESTERASE"/>
    <property type="match status" value="1"/>
</dbReference>
<evidence type="ECO:0000313" key="6">
    <source>
        <dbReference type="Proteomes" id="UP000391834"/>
    </source>
</evidence>
<comment type="similarity">
    <text evidence="1 3">Belongs to the type-B carboxylesterase/lipase family.</text>
</comment>
<sequence>MDDLTRREFFRRTAFGILPALALPRLVYASFPSTSTDIEVETAFGKLLGSRTEGVNIFKGVPYAGSVSGERRFLTPAPLKPWTGVRKVKRLGHPSIQAPNQTYGINEPDPAEDCLTLNIWTPANDNKKRPVMVYSHGGGYTHGSAGSVAQDGANLARMYDVVVVATNHRLGLLGYLYLDEIAGDEYAGSGNRGVQDIAIALKWVNENISAFGGDPNNVMIFGESGGGLKTSCLYAMPEAAPYFHKASIESGPGVMMKTADVAAETTELLLKQLGIARNDWRKLLKLPPSVLLDAQEQLQKMGDLSQIAGFHGIGAAGKGGFGPVVDGVVLPTHPFDPVAPSLSKEKPLLVGWNEDEFIFFAMFSGDTEAFQLTEEKLHQRIESILGDKARLVVDTYREAYPKATPTQLFIAIRSILIMGLGSITIAERKTQQEGAPAYLYNFGYKSDLKVPGTDYEFGSMHAMDIPFKFHNIDNVLDKTGHRSSGMAGNRPERFAASNNMCQLWTSFARKSIPSAKGQPAWPPYNLSTRPLMRIDTQCSVIYDRYKTVLKMWREILN</sequence>
<dbReference type="InterPro" id="IPR019819">
    <property type="entry name" value="Carboxylesterase_B_CS"/>
</dbReference>
<dbReference type="Gene3D" id="3.40.50.1820">
    <property type="entry name" value="alpha/beta hydrolase"/>
    <property type="match status" value="1"/>
</dbReference>
<dbReference type="AlphaFoldDB" id="A0A5M4AX98"/>
<dbReference type="InterPro" id="IPR029058">
    <property type="entry name" value="AB_hydrolase_fold"/>
</dbReference>
<dbReference type="RefSeq" id="WP_027585445.1">
    <property type="nucleotide sequence ID" value="NZ_BLAX01000001.1"/>
</dbReference>
<dbReference type="Proteomes" id="UP000391834">
    <property type="component" value="Unassembled WGS sequence"/>
</dbReference>
<evidence type="ECO:0000256" key="3">
    <source>
        <dbReference type="RuleBase" id="RU361235"/>
    </source>
</evidence>